<dbReference type="GO" id="GO:0006777">
    <property type="term" value="P:Mo-molybdopterin cofactor biosynthetic process"/>
    <property type="evidence" value="ECO:0007669"/>
    <property type="project" value="UniProtKB-KW"/>
</dbReference>
<keyword evidence="5" id="KW-0408">Iron</keyword>
<dbReference type="InterPro" id="IPR013483">
    <property type="entry name" value="MoaA"/>
</dbReference>
<keyword evidence="4" id="KW-0547">Nucleotide-binding</keyword>
<reference evidence="11" key="1">
    <citation type="submission" date="2019-08" db="EMBL/GenBank/DDBJ databases">
        <authorList>
            <person name="Kucharzyk K."/>
            <person name="Murdoch R.W."/>
            <person name="Higgins S."/>
            <person name="Loffler F."/>
        </authorList>
    </citation>
    <scope>NUCLEOTIDE SEQUENCE</scope>
</reference>
<keyword evidence="6" id="KW-0411">Iron-sulfur</keyword>
<dbReference type="SFLD" id="SFLDG01383">
    <property type="entry name" value="cyclic_pyranopterin_phosphate"/>
    <property type="match status" value="1"/>
</dbReference>
<dbReference type="SMART" id="SM00729">
    <property type="entry name" value="Elp3"/>
    <property type="match status" value="1"/>
</dbReference>
<gene>
    <name evidence="11" type="primary">moaA_13</name>
    <name evidence="11" type="ORF">SDC9_73842</name>
</gene>
<keyword evidence="3" id="KW-0479">Metal-binding</keyword>
<keyword evidence="2" id="KW-0949">S-adenosyl-L-methionine</keyword>
<dbReference type="InterPro" id="IPR058240">
    <property type="entry name" value="rSAM_sf"/>
</dbReference>
<dbReference type="GO" id="GO:0005525">
    <property type="term" value="F:GTP binding"/>
    <property type="evidence" value="ECO:0007669"/>
    <property type="project" value="UniProtKB-KW"/>
</dbReference>
<evidence type="ECO:0000256" key="7">
    <source>
        <dbReference type="ARBA" id="ARBA00023134"/>
    </source>
</evidence>
<dbReference type="Gene3D" id="3.20.20.70">
    <property type="entry name" value="Aldolase class I"/>
    <property type="match status" value="1"/>
</dbReference>
<evidence type="ECO:0000256" key="5">
    <source>
        <dbReference type="ARBA" id="ARBA00023004"/>
    </source>
</evidence>
<evidence type="ECO:0000259" key="10">
    <source>
        <dbReference type="PROSITE" id="PS51918"/>
    </source>
</evidence>
<evidence type="ECO:0000256" key="8">
    <source>
        <dbReference type="ARBA" id="ARBA00023150"/>
    </source>
</evidence>
<dbReference type="Pfam" id="PF06463">
    <property type="entry name" value="Mob_synth_C"/>
    <property type="match status" value="1"/>
</dbReference>
<dbReference type="InterPro" id="IPR040064">
    <property type="entry name" value="MoaA-like"/>
</dbReference>
<keyword evidence="1" id="KW-0004">4Fe-4S</keyword>
<dbReference type="SFLD" id="SFLDG01386">
    <property type="entry name" value="main_SPASM_domain-containing"/>
    <property type="match status" value="1"/>
</dbReference>
<dbReference type="PANTHER" id="PTHR22960">
    <property type="entry name" value="MOLYBDOPTERIN COFACTOR SYNTHESIS PROTEIN A"/>
    <property type="match status" value="1"/>
</dbReference>
<dbReference type="PANTHER" id="PTHR22960:SF0">
    <property type="entry name" value="MOLYBDENUM COFACTOR BIOSYNTHESIS PROTEIN 1"/>
    <property type="match status" value="1"/>
</dbReference>
<dbReference type="PROSITE" id="PS51918">
    <property type="entry name" value="RADICAL_SAM"/>
    <property type="match status" value="1"/>
</dbReference>
<dbReference type="EMBL" id="VSSQ01004966">
    <property type="protein sequence ID" value="MPM27332.1"/>
    <property type="molecule type" value="Genomic_DNA"/>
</dbReference>
<name>A0A644YFE6_9ZZZZ</name>
<evidence type="ECO:0000256" key="4">
    <source>
        <dbReference type="ARBA" id="ARBA00022741"/>
    </source>
</evidence>
<proteinExistence type="inferred from homology"/>
<dbReference type="Pfam" id="PF04055">
    <property type="entry name" value="Radical_SAM"/>
    <property type="match status" value="1"/>
</dbReference>
<evidence type="ECO:0000256" key="9">
    <source>
        <dbReference type="ARBA" id="ARBA00023239"/>
    </source>
</evidence>
<keyword evidence="9 11" id="KW-0456">Lyase</keyword>
<dbReference type="InterPro" id="IPR010505">
    <property type="entry name" value="MoaA_twitch"/>
</dbReference>
<dbReference type="GO" id="GO:0051539">
    <property type="term" value="F:4 iron, 4 sulfur cluster binding"/>
    <property type="evidence" value="ECO:0007669"/>
    <property type="project" value="UniProtKB-KW"/>
</dbReference>
<dbReference type="EC" id="4.1.99.22" evidence="11"/>
<comment type="caution">
    <text evidence="11">The sequence shown here is derived from an EMBL/GenBank/DDBJ whole genome shotgun (WGS) entry which is preliminary data.</text>
</comment>
<evidence type="ECO:0000256" key="6">
    <source>
        <dbReference type="ARBA" id="ARBA00023014"/>
    </source>
</evidence>
<dbReference type="HAMAP" id="MF_01225_B">
    <property type="entry name" value="MoaA_B"/>
    <property type="match status" value="1"/>
</dbReference>
<dbReference type="InterPro" id="IPR050105">
    <property type="entry name" value="MoCo_biosynth_MoaA/MoaC"/>
</dbReference>
<dbReference type="InterPro" id="IPR006638">
    <property type="entry name" value="Elp3/MiaA/NifB-like_rSAM"/>
</dbReference>
<feature type="domain" description="Radical SAM core" evidence="10">
    <location>
        <begin position="4"/>
        <end position="223"/>
    </location>
</feature>
<sequence length="316" mass="34757">MNDRFGRTIEYLRLSLTERCTLKCSYCRAGEGVCPKQSELTSEEFLRIVRACAQLGVKKVRLTGGEPMLRRDLIEIISGIRKIDGIREITMTTNAQHLPGQSAALKAAGLDRINISVDSLRPERYAEITGGGSLEKVLTGIEEALAAGFSPIKLNAVLLRGVNDDEADDFIALTKDRPIHIRFIEYMPMGDSDQANLRVTGDELLAARPYLEPLPPLYPSQPSRDYRLPGAVGRVGLINPVSHLFCSLCNRVRVMSDGILRPCLGDNLEFSLKEALESGDDAALVERIRSAVWEKPETHGFGGPFCTARTMSRIGG</sequence>
<dbReference type="GO" id="GO:0046872">
    <property type="term" value="F:metal ion binding"/>
    <property type="evidence" value="ECO:0007669"/>
    <property type="project" value="UniProtKB-KW"/>
</dbReference>
<dbReference type="GO" id="GO:0061799">
    <property type="term" value="F:cyclic pyranopterin monophosphate synthase activity"/>
    <property type="evidence" value="ECO:0007669"/>
    <property type="project" value="TreeGrafter"/>
</dbReference>
<accession>A0A644YFE6</accession>
<protein>
    <submittedName>
        <fullName evidence="11">GTP 3',8-cyclase</fullName>
        <ecNumber evidence="11">4.1.99.22</ecNumber>
    </submittedName>
</protein>
<dbReference type="InterPro" id="IPR013785">
    <property type="entry name" value="Aldolase_TIM"/>
</dbReference>
<evidence type="ECO:0000313" key="11">
    <source>
        <dbReference type="EMBL" id="MPM27332.1"/>
    </source>
</evidence>
<dbReference type="CDD" id="cd21117">
    <property type="entry name" value="Twitch_MoaA"/>
    <property type="match status" value="1"/>
</dbReference>
<dbReference type="CDD" id="cd01335">
    <property type="entry name" value="Radical_SAM"/>
    <property type="match status" value="1"/>
</dbReference>
<dbReference type="InterPro" id="IPR007197">
    <property type="entry name" value="rSAM"/>
</dbReference>
<evidence type="ECO:0000256" key="2">
    <source>
        <dbReference type="ARBA" id="ARBA00022691"/>
    </source>
</evidence>
<keyword evidence="8" id="KW-0501">Molybdenum cofactor biosynthesis</keyword>
<dbReference type="NCBIfam" id="TIGR02666">
    <property type="entry name" value="moaA"/>
    <property type="match status" value="1"/>
</dbReference>
<dbReference type="GO" id="GO:0061798">
    <property type="term" value="F:GTP 3',8'-cyclase activity"/>
    <property type="evidence" value="ECO:0007669"/>
    <property type="project" value="UniProtKB-EC"/>
</dbReference>
<dbReference type="SFLD" id="SFLDG01067">
    <property type="entry name" value="SPASM/twitch_domain_containing"/>
    <property type="match status" value="1"/>
</dbReference>
<evidence type="ECO:0000256" key="3">
    <source>
        <dbReference type="ARBA" id="ARBA00022723"/>
    </source>
</evidence>
<keyword evidence="7" id="KW-0342">GTP-binding</keyword>
<dbReference type="SUPFAM" id="SSF102114">
    <property type="entry name" value="Radical SAM enzymes"/>
    <property type="match status" value="1"/>
</dbReference>
<dbReference type="AlphaFoldDB" id="A0A644YFE6"/>
<evidence type="ECO:0000256" key="1">
    <source>
        <dbReference type="ARBA" id="ARBA00022485"/>
    </source>
</evidence>
<organism evidence="11">
    <name type="scientific">bioreactor metagenome</name>
    <dbReference type="NCBI Taxonomy" id="1076179"/>
    <lineage>
        <taxon>unclassified sequences</taxon>
        <taxon>metagenomes</taxon>
        <taxon>ecological metagenomes</taxon>
    </lineage>
</organism>
<dbReference type="SFLD" id="SFLDS00029">
    <property type="entry name" value="Radical_SAM"/>
    <property type="match status" value="1"/>
</dbReference>
<dbReference type="NCBIfam" id="NF001199">
    <property type="entry name" value="PRK00164.2-1"/>
    <property type="match status" value="1"/>
</dbReference>